<dbReference type="PROSITE" id="PS51464">
    <property type="entry name" value="SIS"/>
    <property type="match status" value="1"/>
</dbReference>
<keyword evidence="2" id="KW-0238">DNA-binding</keyword>
<evidence type="ECO:0000259" key="5">
    <source>
        <dbReference type="PROSITE" id="PS51464"/>
    </source>
</evidence>
<feature type="domain" description="SIS" evidence="5">
    <location>
        <begin position="144"/>
        <end position="286"/>
    </location>
</feature>
<dbReference type="RefSeq" id="WP_216322068.1">
    <property type="nucleotide sequence ID" value="NZ_JAHKRT010000003.1"/>
</dbReference>
<accession>A0ABS6BGS7</accession>
<proteinExistence type="predicted"/>
<gene>
    <name evidence="6" type="ORF">KOF26_06470</name>
</gene>
<evidence type="ECO:0000256" key="2">
    <source>
        <dbReference type="ARBA" id="ARBA00023125"/>
    </source>
</evidence>
<dbReference type="EMBL" id="JAHKRT010000003">
    <property type="protein sequence ID" value="MBU3077508.1"/>
    <property type="molecule type" value="Genomic_DNA"/>
</dbReference>
<reference evidence="6 7" key="1">
    <citation type="submission" date="2021-06" db="EMBL/GenBank/DDBJ databases">
        <title>Sphingomonas sp. XMGL2, whole genome shotgun sequencing project.</title>
        <authorList>
            <person name="Zhao G."/>
            <person name="Shen L."/>
        </authorList>
    </citation>
    <scope>NUCLEOTIDE SEQUENCE [LARGE SCALE GENOMIC DNA]</scope>
    <source>
        <strain evidence="6 7">XMGL2</strain>
    </source>
</reference>
<dbReference type="InterPro" id="IPR047640">
    <property type="entry name" value="RpiR-like"/>
</dbReference>
<dbReference type="Pfam" id="PF01380">
    <property type="entry name" value="SIS"/>
    <property type="match status" value="1"/>
</dbReference>
<evidence type="ECO:0000256" key="3">
    <source>
        <dbReference type="ARBA" id="ARBA00023163"/>
    </source>
</evidence>
<dbReference type="Pfam" id="PF01418">
    <property type="entry name" value="HTH_6"/>
    <property type="match status" value="1"/>
</dbReference>
<organism evidence="6 7">
    <name type="scientific">Sphingomonas quercus</name>
    <dbReference type="NCBI Taxonomy" id="2842451"/>
    <lineage>
        <taxon>Bacteria</taxon>
        <taxon>Pseudomonadati</taxon>
        <taxon>Pseudomonadota</taxon>
        <taxon>Alphaproteobacteria</taxon>
        <taxon>Sphingomonadales</taxon>
        <taxon>Sphingomonadaceae</taxon>
        <taxon>Sphingomonas</taxon>
    </lineage>
</organism>
<keyword evidence="7" id="KW-1185">Reference proteome</keyword>
<dbReference type="PANTHER" id="PTHR30514">
    <property type="entry name" value="GLUCOKINASE"/>
    <property type="match status" value="1"/>
</dbReference>
<evidence type="ECO:0000313" key="6">
    <source>
        <dbReference type="EMBL" id="MBU3077508.1"/>
    </source>
</evidence>
<name>A0ABS6BGS7_9SPHN</name>
<dbReference type="CDD" id="cd05013">
    <property type="entry name" value="SIS_RpiR"/>
    <property type="match status" value="1"/>
</dbReference>
<keyword evidence="1" id="KW-0805">Transcription regulation</keyword>
<dbReference type="InterPro" id="IPR000281">
    <property type="entry name" value="HTH_RpiR"/>
</dbReference>
<dbReference type="PANTHER" id="PTHR30514:SF20">
    <property type="entry name" value="TRANSCRIPTIONAL REGULATOR"/>
    <property type="match status" value="1"/>
</dbReference>
<protein>
    <submittedName>
        <fullName evidence="6">MurR/RpiR family transcriptional regulator</fullName>
    </submittedName>
</protein>
<comment type="caution">
    <text evidence="6">The sequence shown here is derived from an EMBL/GenBank/DDBJ whole genome shotgun (WGS) entry which is preliminary data.</text>
</comment>
<sequence length="292" mass="31786">MSRNEDTPLASVERLRQEILDRYDSLSKRLKQIARYVLDEPHAFGLETLAEISERSGAQPSAIVRFAKHFGFSGASQMQRVFRDGLLSNHAQLGYNERVRAFSASMEGANPVDSHAVLMEFVHGSTIALDNLPETVTGEDLQRAIDLVAEAETIYIIGYRRSFPVASYLAYSLQQTGKRTTFVDGIAGLSLQQVRAAGARDLLIAVSYHPYSPETTEVSEFVVERGAALLAITDTPVSPIAKLASSILLVRETEVRSFRSLSASLCLAQALAIGFAFRHSGPADAPGIEAQG</sequence>
<evidence type="ECO:0000256" key="1">
    <source>
        <dbReference type="ARBA" id="ARBA00023015"/>
    </source>
</evidence>
<dbReference type="Proteomes" id="UP000776276">
    <property type="component" value="Unassembled WGS sequence"/>
</dbReference>
<feature type="domain" description="HTH rpiR-type" evidence="4">
    <location>
        <begin position="13"/>
        <end position="89"/>
    </location>
</feature>
<keyword evidence="3" id="KW-0804">Transcription</keyword>
<dbReference type="PROSITE" id="PS51071">
    <property type="entry name" value="HTH_RPIR"/>
    <property type="match status" value="1"/>
</dbReference>
<evidence type="ECO:0000259" key="4">
    <source>
        <dbReference type="PROSITE" id="PS51071"/>
    </source>
</evidence>
<evidence type="ECO:0000313" key="7">
    <source>
        <dbReference type="Proteomes" id="UP000776276"/>
    </source>
</evidence>
<dbReference type="InterPro" id="IPR001347">
    <property type="entry name" value="SIS_dom"/>
</dbReference>
<dbReference type="InterPro" id="IPR035472">
    <property type="entry name" value="RpiR-like_SIS"/>
</dbReference>